<dbReference type="EMBL" id="CAACVJ010000100">
    <property type="protein sequence ID" value="VEP13190.1"/>
    <property type="molecule type" value="Genomic_DNA"/>
</dbReference>
<name>A0A563VP42_9CYAN</name>
<protein>
    <recommendedName>
        <fullName evidence="3">Bacteriocin</fullName>
    </recommendedName>
</protein>
<dbReference type="AlphaFoldDB" id="A0A563VP42"/>
<evidence type="ECO:0000313" key="2">
    <source>
        <dbReference type="Proteomes" id="UP000320055"/>
    </source>
</evidence>
<accession>A0A563VP42</accession>
<proteinExistence type="predicted"/>
<dbReference type="Proteomes" id="UP000320055">
    <property type="component" value="Unassembled WGS sequence"/>
</dbReference>
<sequence length="59" mass="6361">MKPEFNQQQTNWISQVEELDDSEASQVNGGGVWGAIHKAATPTDYGTALSGAKMRVNPV</sequence>
<gene>
    <name evidence="1" type="ORF">H1P_1890005</name>
</gene>
<keyword evidence="2" id="KW-1185">Reference proteome</keyword>
<organism evidence="1 2">
    <name type="scientific">Hyella patelloides LEGE 07179</name>
    <dbReference type="NCBI Taxonomy" id="945734"/>
    <lineage>
        <taxon>Bacteria</taxon>
        <taxon>Bacillati</taxon>
        <taxon>Cyanobacteriota</taxon>
        <taxon>Cyanophyceae</taxon>
        <taxon>Pleurocapsales</taxon>
        <taxon>Hyellaceae</taxon>
        <taxon>Hyella</taxon>
    </lineage>
</organism>
<evidence type="ECO:0008006" key="3">
    <source>
        <dbReference type="Google" id="ProtNLM"/>
    </source>
</evidence>
<dbReference type="RefSeq" id="WP_144871460.1">
    <property type="nucleotide sequence ID" value="NZ_LR213939.1"/>
</dbReference>
<evidence type="ECO:0000313" key="1">
    <source>
        <dbReference type="EMBL" id="VEP13190.1"/>
    </source>
</evidence>
<reference evidence="1 2" key="1">
    <citation type="submission" date="2019-01" db="EMBL/GenBank/DDBJ databases">
        <authorList>
            <person name="Brito A."/>
        </authorList>
    </citation>
    <scope>NUCLEOTIDE SEQUENCE [LARGE SCALE GENOMIC DNA]</scope>
    <source>
        <strain evidence="1">1</strain>
    </source>
</reference>